<accession>A0A540MIN6</accession>
<dbReference type="EMBL" id="VIEB01000260">
    <property type="protein sequence ID" value="TQD98022.1"/>
    <property type="molecule type" value="Genomic_DNA"/>
</dbReference>
<name>A0A540MIN6_MALBA</name>
<gene>
    <name evidence="1" type="ORF">C1H46_016386</name>
</gene>
<dbReference type="AlphaFoldDB" id="A0A540MIN6"/>
<evidence type="ECO:0000313" key="2">
    <source>
        <dbReference type="Proteomes" id="UP000315295"/>
    </source>
</evidence>
<protein>
    <submittedName>
        <fullName evidence="1">Uncharacterized protein</fullName>
    </submittedName>
</protein>
<dbReference type="Proteomes" id="UP000315295">
    <property type="component" value="Unassembled WGS sequence"/>
</dbReference>
<comment type="caution">
    <text evidence="1">The sequence shown here is derived from an EMBL/GenBank/DDBJ whole genome shotgun (WGS) entry which is preliminary data.</text>
</comment>
<proteinExistence type="predicted"/>
<reference evidence="1 2" key="1">
    <citation type="journal article" date="2019" name="G3 (Bethesda)">
        <title>Sequencing of a Wild Apple (Malus baccata) Genome Unravels the Differences Between Cultivated and Wild Apple Species Regarding Disease Resistance and Cold Tolerance.</title>
        <authorList>
            <person name="Chen X."/>
        </authorList>
    </citation>
    <scope>NUCLEOTIDE SEQUENCE [LARGE SCALE GENOMIC DNA]</scope>
    <source>
        <strain evidence="2">cv. Shandingzi</strain>
        <tissue evidence="1">Leaves</tissue>
    </source>
</reference>
<evidence type="ECO:0000313" key="1">
    <source>
        <dbReference type="EMBL" id="TQD98022.1"/>
    </source>
</evidence>
<sequence>MKLTSGVFELVYFWILSEQCETQRSIVWNVPCEVQRAPFLHPIVIRPDDVTRQTLTTKLSLFLIPDLLEAFPRKLAHIPTPVFIAV</sequence>
<keyword evidence="2" id="KW-1185">Reference proteome</keyword>
<organism evidence="1 2">
    <name type="scientific">Malus baccata</name>
    <name type="common">Siberian crab apple</name>
    <name type="synonym">Pyrus baccata</name>
    <dbReference type="NCBI Taxonomy" id="106549"/>
    <lineage>
        <taxon>Eukaryota</taxon>
        <taxon>Viridiplantae</taxon>
        <taxon>Streptophyta</taxon>
        <taxon>Embryophyta</taxon>
        <taxon>Tracheophyta</taxon>
        <taxon>Spermatophyta</taxon>
        <taxon>Magnoliopsida</taxon>
        <taxon>eudicotyledons</taxon>
        <taxon>Gunneridae</taxon>
        <taxon>Pentapetalae</taxon>
        <taxon>rosids</taxon>
        <taxon>fabids</taxon>
        <taxon>Rosales</taxon>
        <taxon>Rosaceae</taxon>
        <taxon>Amygdaloideae</taxon>
        <taxon>Maleae</taxon>
        <taxon>Malus</taxon>
    </lineage>
</organism>